<dbReference type="Proteomes" id="UP000010482">
    <property type="component" value="Chromosome"/>
</dbReference>
<dbReference type="PANTHER" id="PTHR30093:SF44">
    <property type="entry name" value="TYPE II SECRETION SYSTEM CORE PROTEIN G"/>
    <property type="match status" value="1"/>
</dbReference>
<evidence type="ECO:0000256" key="6">
    <source>
        <dbReference type="SAM" id="Phobius"/>
    </source>
</evidence>
<dbReference type="KEGG" id="dsl:Dacsa_2399"/>
<evidence type="ECO:0000313" key="7">
    <source>
        <dbReference type="EMBL" id="AFZ51004.1"/>
    </source>
</evidence>
<dbReference type="AlphaFoldDB" id="K9YVS9"/>
<proteinExistence type="predicted"/>
<dbReference type="GO" id="GO:0015627">
    <property type="term" value="C:type II protein secretion system complex"/>
    <property type="evidence" value="ECO:0007669"/>
    <property type="project" value="InterPro"/>
</dbReference>
<evidence type="ECO:0000256" key="5">
    <source>
        <dbReference type="ARBA" id="ARBA00023136"/>
    </source>
</evidence>
<protein>
    <submittedName>
        <fullName evidence="7">Prepilin-type N-terminal cleavage/methylation domain-containing protein</fullName>
    </submittedName>
</protein>
<evidence type="ECO:0000256" key="2">
    <source>
        <dbReference type="ARBA" id="ARBA00022481"/>
    </source>
</evidence>
<dbReference type="GO" id="GO:0016020">
    <property type="term" value="C:membrane"/>
    <property type="evidence" value="ECO:0007669"/>
    <property type="project" value="UniProtKB-SubCell"/>
</dbReference>
<dbReference type="InterPro" id="IPR012902">
    <property type="entry name" value="N_methyl_site"/>
</dbReference>
<dbReference type="PROSITE" id="PS00409">
    <property type="entry name" value="PROKAR_NTER_METHYL"/>
    <property type="match status" value="1"/>
</dbReference>
<dbReference type="OrthoDB" id="467711at2"/>
<evidence type="ECO:0000256" key="4">
    <source>
        <dbReference type="ARBA" id="ARBA00022989"/>
    </source>
</evidence>
<dbReference type="GO" id="GO:0015628">
    <property type="term" value="P:protein secretion by the type II secretion system"/>
    <property type="evidence" value="ECO:0007669"/>
    <property type="project" value="InterPro"/>
</dbReference>
<dbReference type="HOGENOM" id="CLU_091705_5_0_3"/>
<organism evidence="7 8">
    <name type="scientific">Dactylococcopsis salina (strain PCC 8305)</name>
    <name type="common">Myxobactron salinum</name>
    <dbReference type="NCBI Taxonomy" id="13035"/>
    <lineage>
        <taxon>Bacteria</taxon>
        <taxon>Bacillati</taxon>
        <taxon>Cyanobacteriota</taxon>
        <taxon>Cyanophyceae</taxon>
        <taxon>Nodosilineales</taxon>
        <taxon>Cymatolegaceae</taxon>
        <taxon>Dactylococcopsis</taxon>
    </lineage>
</organism>
<dbReference type="Pfam" id="PF16734">
    <property type="entry name" value="Pilin_GH"/>
    <property type="match status" value="1"/>
</dbReference>
<dbReference type="NCBIfam" id="TIGR02532">
    <property type="entry name" value="IV_pilin_GFxxxE"/>
    <property type="match status" value="1"/>
</dbReference>
<dbReference type="EMBL" id="CP003944">
    <property type="protein sequence ID" value="AFZ51004.1"/>
    <property type="molecule type" value="Genomic_DNA"/>
</dbReference>
<accession>K9YVS9</accession>
<keyword evidence="5 6" id="KW-0472">Membrane</keyword>
<dbReference type="PRINTS" id="PR00813">
    <property type="entry name" value="BCTERIALGSPG"/>
</dbReference>
<dbReference type="SUPFAM" id="SSF54523">
    <property type="entry name" value="Pili subunits"/>
    <property type="match status" value="1"/>
</dbReference>
<dbReference type="Gene3D" id="3.30.700.10">
    <property type="entry name" value="Glycoprotein, Type 4 Pilin"/>
    <property type="match status" value="1"/>
</dbReference>
<dbReference type="eggNOG" id="COG4968">
    <property type="taxonomic scope" value="Bacteria"/>
</dbReference>
<reference evidence="7" key="1">
    <citation type="submission" date="2012-04" db="EMBL/GenBank/DDBJ databases">
        <title>Finished genome of Dactylococcopsis salina PCC 8305.</title>
        <authorList>
            <consortium name="US DOE Joint Genome Institute"/>
            <person name="Gugger M."/>
            <person name="Coursin T."/>
            <person name="Rippka R."/>
            <person name="Tandeau De Marsac N."/>
            <person name="Huntemann M."/>
            <person name="Wei C.-L."/>
            <person name="Han J."/>
            <person name="Detter J.C."/>
            <person name="Han C."/>
            <person name="Tapia R."/>
            <person name="Daligault H."/>
            <person name="Chen A."/>
            <person name="Krypides N."/>
            <person name="Mavromatis K."/>
            <person name="Markowitz V."/>
            <person name="Szeto E."/>
            <person name="Ivanova N."/>
            <person name="Ovchinnikova G."/>
            <person name="Pagani I."/>
            <person name="Pati A."/>
            <person name="Goodwin L."/>
            <person name="Peters L."/>
            <person name="Pitluck S."/>
            <person name="Woyke T."/>
            <person name="Kerfeld C."/>
        </authorList>
    </citation>
    <scope>NUCLEOTIDE SEQUENCE [LARGE SCALE GENOMIC DNA]</scope>
    <source>
        <strain evidence="7">PCC 8305</strain>
    </source>
</reference>
<name>K9YVS9_DACS8</name>
<sequence>MKNLLLIQNYLKLISKTQGFTLLELLVVIIIIGILAAISLPNYINQIGKARETEAKNTLSAIAATQQAYRYEQQTFADDINKLNVTFEMQYYSYSNPAAGEVDASKVKHRAEALNPTSDQVKNYALGVYYNNGAFDTLVCQGKDIDEAVNVPDNYSDPCSNDGIRLE</sequence>
<keyword evidence="3 6" id="KW-0812">Transmembrane</keyword>
<keyword evidence="4 6" id="KW-1133">Transmembrane helix</keyword>
<evidence type="ECO:0000256" key="1">
    <source>
        <dbReference type="ARBA" id="ARBA00004167"/>
    </source>
</evidence>
<gene>
    <name evidence="7" type="ORF">Dacsa_2399</name>
</gene>
<dbReference type="InterPro" id="IPR045584">
    <property type="entry name" value="Pilin-like"/>
</dbReference>
<dbReference type="InterPro" id="IPR000983">
    <property type="entry name" value="Bac_GSPG_pilin"/>
</dbReference>
<dbReference type="PANTHER" id="PTHR30093">
    <property type="entry name" value="GENERAL SECRETION PATHWAY PROTEIN G"/>
    <property type="match status" value="1"/>
</dbReference>
<keyword evidence="8" id="KW-1185">Reference proteome</keyword>
<dbReference type="STRING" id="13035.Dacsa_2399"/>
<evidence type="ECO:0000313" key="8">
    <source>
        <dbReference type="Proteomes" id="UP000010482"/>
    </source>
</evidence>
<keyword evidence="2" id="KW-0488">Methylation</keyword>
<feature type="transmembrane region" description="Helical" evidence="6">
    <location>
        <begin position="21"/>
        <end position="44"/>
    </location>
</feature>
<comment type="subcellular location">
    <subcellularLocation>
        <location evidence="1">Membrane</location>
        <topology evidence="1">Single-pass membrane protein</topology>
    </subcellularLocation>
</comment>
<evidence type="ECO:0000256" key="3">
    <source>
        <dbReference type="ARBA" id="ARBA00022692"/>
    </source>
</evidence>
<dbReference type="Pfam" id="PF07963">
    <property type="entry name" value="N_methyl"/>
    <property type="match status" value="1"/>
</dbReference>
<dbReference type="InterPro" id="IPR031975">
    <property type="entry name" value="Pilin_GH"/>
</dbReference>